<dbReference type="EMBL" id="WQLB01000058">
    <property type="protein sequence ID" value="MVN89377.1"/>
    <property type="molecule type" value="Genomic_DNA"/>
</dbReference>
<dbReference type="AlphaFoldDB" id="A0A7C9LQ77"/>
<dbReference type="Proteomes" id="UP000483286">
    <property type="component" value="Unassembled WGS sequence"/>
</dbReference>
<protein>
    <submittedName>
        <fullName evidence="1">Uncharacterized protein</fullName>
    </submittedName>
</protein>
<proteinExistence type="predicted"/>
<organism evidence="1 2">
    <name type="scientific">Deinococcus arboris</name>
    <dbReference type="NCBI Taxonomy" id="2682977"/>
    <lineage>
        <taxon>Bacteria</taxon>
        <taxon>Thermotogati</taxon>
        <taxon>Deinococcota</taxon>
        <taxon>Deinococci</taxon>
        <taxon>Deinococcales</taxon>
        <taxon>Deinococcaceae</taxon>
        <taxon>Deinococcus</taxon>
    </lineage>
</organism>
<evidence type="ECO:0000313" key="2">
    <source>
        <dbReference type="Proteomes" id="UP000483286"/>
    </source>
</evidence>
<dbReference type="Gene3D" id="2.60.120.1180">
    <property type="match status" value="1"/>
</dbReference>
<sequence>MRKTSITSQSSPSVVSLSATIANVATPYARITVPRGATYRLHNRNEVRGVRMNGTYVILDLRTGAGDKISGASRVLFFTRGPADEFPKFHRAIPYSVWRDLSTTDQRNEDFKATIISQTDLNTDLGLEIPEGHQLLIQVEGPDVVDTTKSFFQVDFEELN</sequence>
<evidence type="ECO:0000313" key="1">
    <source>
        <dbReference type="EMBL" id="MVN89377.1"/>
    </source>
</evidence>
<reference evidence="1 2" key="1">
    <citation type="submission" date="2019-12" db="EMBL/GenBank/DDBJ databases">
        <title>Deinococcus sp. HMF7620 Genome sequencing and assembly.</title>
        <authorList>
            <person name="Kang H."/>
            <person name="Kim H."/>
            <person name="Joh K."/>
        </authorList>
    </citation>
    <scope>NUCLEOTIDE SEQUENCE [LARGE SCALE GENOMIC DNA]</scope>
    <source>
        <strain evidence="1 2">HMF7620</strain>
    </source>
</reference>
<gene>
    <name evidence="1" type="ORF">GO986_21820</name>
</gene>
<name>A0A7C9LQ77_9DEIO</name>
<keyword evidence="2" id="KW-1185">Reference proteome</keyword>
<comment type="caution">
    <text evidence="1">The sequence shown here is derived from an EMBL/GenBank/DDBJ whole genome shotgun (WGS) entry which is preliminary data.</text>
</comment>
<accession>A0A7C9LQ77</accession>
<dbReference type="RefSeq" id="WP_157461636.1">
    <property type="nucleotide sequence ID" value="NZ_WQLB01000058.1"/>
</dbReference>